<evidence type="ECO:0000256" key="3">
    <source>
        <dbReference type="ARBA" id="ARBA00023163"/>
    </source>
</evidence>
<dbReference type="Gene3D" id="3.40.50.2300">
    <property type="match status" value="2"/>
</dbReference>
<dbReference type="PROSITE" id="PS50932">
    <property type="entry name" value="HTH_LACI_2"/>
    <property type="match status" value="1"/>
</dbReference>
<dbReference type="AlphaFoldDB" id="A0A6L8W4P0"/>
<sequence>MWYINCILDSFFNETDKMVKRPTIRDVAAAAGVSVTTVSHTLNGKGRIDAETARKVRAAADQLGYRASTAARSLQSSRTGQVAILHSRSSAHQVSLIELEYFIQIVAGASSIAAARGYHLTMMLPANTHDSDWTRTDGVILIDPISGDPLINELKRKNIVVVTTGRDTNQKAGEGLWVDNDNVQAILLVLNHLVENGATQVALLTTPGDYSYSRETLQTYREWCAQHGQSPMDRQLAGGINETIAYHATLELFSGPTKPDAIHCVTDRYAMGAMMAVESLGLSVPQDCLITAGTDSGAARLVVPPLTALDLHPNEVGINAAKLLIDEIEGHKHEGNHVVPVDLQIRGSSTGTK</sequence>
<protein>
    <submittedName>
        <fullName evidence="5">LacI family DNA-binding transcriptional regulator</fullName>
    </submittedName>
</protein>
<dbReference type="InterPro" id="IPR028082">
    <property type="entry name" value="Peripla_BP_I"/>
</dbReference>
<keyword evidence="6" id="KW-1185">Reference proteome</keyword>
<proteinExistence type="predicted"/>
<keyword evidence="1" id="KW-0805">Transcription regulation</keyword>
<dbReference type="SMART" id="SM00354">
    <property type="entry name" value="HTH_LACI"/>
    <property type="match status" value="1"/>
</dbReference>
<dbReference type="Gene3D" id="1.10.260.40">
    <property type="entry name" value="lambda repressor-like DNA-binding domains"/>
    <property type="match status" value="1"/>
</dbReference>
<feature type="domain" description="HTH lacI-type" evidence="4">
    <location>
        <begin position="22"/>
        <end position="76"/>
    </location>
</feature>
<evidence type="ECO:0000313" key="6">
    <source>
        <dbReference type="Proteomes" id="UP000476030"/>
    </source>
</evidence>
<dbReference type="SUPFAM" id="SSF53822">
    <property type="entry name" value="Periplasmic binding protein-like I"/>
    <property type="match status" value="1"/>
</dbReference>
<dbReference type="EMBL" id="WTUW01000001">
    <property type="protein sequence ID" value="MZR30065.1"/>
    <property type="molecule type" value="Genomic_DNA"/>
</dbReference>
<evidence type="ECO:0000313" key="5">
    <source>
        <dbReference type="EMBL" id="MZR30065.1"/>
    </source>
</evidence>
<dbReference type="PANTHER" id="PTHR30146">
    <property type="entry name" value="LACI-RELATED TRANSCRIPTIONAL REPRESSOR"/>
    <property type="match status" value="1"/>
</dbReference>
<dbReference type="InterPro" id="IPR010982">
    <property type="entry name" value="Lambda_DNA-bd_dom_sf"/>
</dbReference>
<reference evidence="5 6" key="1">
    <citation type="submission" date="2019-12" db="EMBL/GenBank/DDBJ databases">
        <title>Snethiella sp. nov. sp. isolated from sea sand.</title>
        <authorList>
            <person name="Kim J."/>
            <person name="Jeong S.E."/>
            <person name="Jung H.S."/>
            <person name="Jeon C.O."/>
        </authorList>
    </citation>
    <scope>NUCLEOTIDE SEQUENCE [LARGE SCALE GENOMIC DNA]</scope>
    <source>
        <strain evidence="5 6">DP05</strain>
    </source>
</reference>
<dbReference type="GO" id="GO:0003700">
    <property type="term" value="F:DNA-binding transcription factor activity"/>
    <property type="evidence" value="ECO:0007669"/>
    <property type="project" value="TreeGrafter"/>
</dbReference>
<accession>A0A6L8W4P0</accession>
<dbReference type="Pfam" id="PF00356">
    <property type="entry name" value="LacI"/>
    <property type="match status" value="1"/>
</dbReference>
<dbReference type="PANTHER" id="PTHR30146:SF153">
    <property type="entry name" value="LACTOSE OPERON REPRESSOR"/>
    <property type="match status" value="1"/>
</dbReference>
<dbReference type="InterPro" id="IPR000843">
    <property type="entry name" value="HTH_LacI"/>
</dbReference>
<evidence type="ECO:0000256" key="1">
    <source>
        <dbReference type="ARBA" id="ARBA00023015"/>
    </source>
</evidence>
<keyword evidence="3" id="KW-0804">Transcription</keyword>
<dbReference type="Pfam" id="PF13377">
    <property type="entry name" value="Peripla_BP_3"/>
    <property type="match status" value="1"/>
</dbReference>
<name>A0A6L8W4P0_9PROT</name>
<dbReference type="CDD" id="cd01392">
    <property type="entry name" value="HTH_LacI"/>
    <property type="match status" value="1"/>
</dbReference>
<evidence type="ECO:0000256" key="2">
    <source>
        <dbReference type="ARBA" id="ARBA00023125"/>
    </source>
</evidence>
<keyword evidence="2 5" id="KW-0238">DNA-binding</keyword>
<dbReference type="GO" id="GO:0000976">
    <property type="term" value="F:transcription cis-regulatory region binding"/>
    <property type="evidence" value="ECO:0007669"/>
    <property type="project" value="TreeGrafter"/>
</dbReference>
<dbReference type="Proteomes" id="UP000476030">
    <property type="component" value="Unassembled WGS sequence"/>
</dbReference>
<gene>
    <name evidence="5" type="ORF">GQE98_05380</name>
</gene>
<dbReference type="SUPFAM" id="SSF47413">
    <property type="entry name" value="lambda repressor-like DNA-binding domains"/>
    <property type="match status" value="1"/>
</dbReference>
<evidence type="ECO:0000259" key="4">
    <source>
        <dbReference type="PROSITE" id="PS50932"/>
    </source>
</evidence>
<comment type="caution">
    <text evidence="5">The sequence shown here is derived from an EMBL/GenBank/DDBJ whole genome shotgun (WGS) entry which is preliminary data.</text>
</comment>
<dbReference type="InterPro" id="IPR046335">
    <property type="entry name" value="LacI/GalR-like_sensor"/>
</dbReference>
<organism evidence="5 6">
    <name type="scientific">Sneathiella litorea</name>
    <dbReference type="NCBI Taxonomy" id="2606216"/>
    <lineage>
        <taxon>Bacteria</taxon>
        <taxon>Pseudomonadati</taxon>
        <taxon>Pseudomonadota</taxon>
        <taxon>Alphaproteobacteria</taxon>
        <taxon>Sneathiellales</taxon>
        <taxon>Sneathiellaceae</taxon>
        <taxon>Sneathiella</taxon>
    </lineage>
</organism>